<dbReference type="Gene3D" id="3.10.20.90">
    <property type="entry name" value="Phosphatidylinositol 3-kinase Catalytic Subunit, Chain A, domain 1"/>
    <property type="match status" value="1"/>
</dbReference>
<dbReference type="Gene3D" id="1.20.80.10">
    <property type="match status" value="1"/>
</dbReference>
<feature type="compositionally biased region" description="Polar residues" evidence="2">
    <location>
        <begin position="712"/>
        <end position="721"/>
    </location>
</feature>
<evidence type="ECO:0000256" key="1">
    <source>
        <dbReference type="ARBA" id="ARBA00022737"/>
    </source>
</evidence>
<sequence>MSPASVTLASALQVRGEALSEEEIWSLLSLAAERLLEDLRGDSSDYVVCPWSVLLSATGSLSFQDHVSHIEAAPFKAPELLEGQSDDEQPDASQMHVYSLGMTMCEDQPGRRLPLQSILEACRIHWEEVAVHPASASLHVRQLVGLVLGTISEVERRAVEESSSGQQDRSYLLRNRLQQASCESRAARAPGCLHPCRVSERSTEIQSSLEPRLSASAHSCCSLSVNSVLPAEVPPDLQEGRRLSSGSALPENSQLATSSGKGFLQRKGKFSRPEFVLLAGEAPVILYLPGTIVTKKGKSYLALRALCVVLLNGQCLEVRCDITSTVGAVFSAVASFANLGELTYFGLAYMKGKEFFFLDAETRLCKIAPEGWSEQPQKKSSPDTFTLFLRIKFFVSHCGLLQHSWTRHQFYLQLRRDVLEEKLYCNDEMLLQLGVLALQAEFGSYPEEQVESKAYFRVEDYIPASLIERMTALRVQVEVSELHRLSPVLWGEDAELEFLRVTQQLPEYGVLVYQVLPEKTRPGGEMALGLCAKGVIVYEVRNNSRIATSRFQWREIEKILAYRKKFIITSSITGKKHMFVTDSAKTCKYLLGLCCAQHGFNAQTSSPGVTTVIFDYDKCVQMANLSLAHLAQSKPLTWIQRLSCSENALFVPGLESAAGGLLHRSLDNFTVDTSKGTRAQGLRGRPCPGHEQLEHICLTQKPTTCDPLSGLPAQSTRTGPQNKRRSFTAEPDREIVRVTLSRDPRRGFGFVINEGEDVGKVDPGIFISSIIPGGPAEKAKKIKPGGQILALNHISLDGFTFDMAVRMIQNSPDNIELIISQSKGVCGNTSSEEKNSMANFGVFSTDSLSNGHLGSFSSHTQDQERNIEELEMARTQSLMPRLRPQLSALPFKGTRSSCPLSPSENNASEIYFVELVKEDGTLGFSVTGGINTSVLCGGIYVKSIIPGGPAAKEGRILQGEDGVMLGSAFCGVMSPGVGGAAFKPCPTRTLMPCANDCLSRSWFPYLEKEMI</sequence>
<feature type="region of interest" description="Disordered" evidence="2">
    <location>
        <begin position="710"/>
        <end position="729"/>
    </location>
</feature>
<keyword evidence="1" id="KW-0677">Repeat</keyword>
<dbReference type="InterPro" id="IPR001478">
    <property type="entry name" value="PDZ"/>
</dbReference>
<reference evidence="7" key="1">
    <citation type="submission" date="2025-08" db="UniProtKB">
        <authorList>
            <consortium name="RefSeq"/>
        </authorList>
    </citation>
    <scope>IDENTIFICATION</scope>
</reference>
<dbReference type="SUPFAM" id="SSF50729">
    <property type="entry name" value="PH domain-like"/>
    <property type="match status" value="1"/>
</dbReference>
<dbReference type="CDD" id="cd14473">
    <property type="entry name" value="FERM_B-lobe"/>
    <property type="match status" value="1"/>
</dbReference>
<dbReference type="SMART" id="SM01196">
    <property type="entry name" value="FERM_C"/>
    <property type="match status" value="1"/>
</dbReference>
<protein>
    <submittedName>
        <fullName evidence="7">FERM and PDZ domain-containing protein 2-like</fullName>
    </submittedName>
</protein>
<dbReference type="InterPro" id="IPR014352">
    <property type="entry name" value="FERM/acyl-CoA-bd_prot_sf"/>
</dbReference>
<dbReference type="InterPro" id="IPR011993">
    <property type="entry name" value="PH-like_dom_sf"/>
</dbReference>
<feature type="domain" description="PDZ" evidence="4">
    <location>
        <begin position="737"/>
        <end position="823"/>
    </location>
</feature>
<dbReference type="SUPFAM" id="SSF54236">
    <property type="entry name" value="Ubiquitin-like"/>
    <property type="match status" value="1"/>
</dbReference>
<dbReference type="SMART" id="SM00750">
    <property type="entry name" value="KIND"/>
    <property type="match status" value="1"/>
</dbReference>
<evidence type="ECO:0000259" key="3">
    <source>
        <dbReference type="PROSITE" id="PS50057"/>
    </source>
</evidence>
<dbReference type="InterPro" id="IPR011019">
    <property type="entry name" value="KIND_dom"/>
</dbReference>
<feature type="domain" description="KIND" evidence="5">
    <location>
        <begin position="6"/>
        <end position="103"/>
    </location>
</feature>
<name>A0ABM3S9T2_BALAC</name>
<organism evidence="6 7">
    <name type="scientific">Balaenoptera acutorostrata</name>
    <name type="common">Common minke whale</name>
    <name type="synonym">Balaena rostrata</name>
    <dbReference type="NCBI Taxonomy" id="9767"/>
    <lineage>
        <taxon>Eukaryota</taxon>
        <taxon>Metazoa</taxon>
        <taxon>Chordata</taxon>
        <taxon>Craniata</taxon>
        <taxon>Vertebrata</taxon>
        <taxon>Euteleostomi</taxon>
        <taxon>Mammalia</taxon>
        <taxon>Eutheria</taxon>
        <taxon>Laurasiatheria</taxon>
        <taxon>Artiodactyla</taxon>
        <taxon>Whippomorpha</taxon>
        <taxon>Cetacea</taxon>
        <taxon>Mysticeti</taxon>
        <taxon>Balaenopteridae</taxon>
        <taxon>Balaenoptera</taxon>
    </lineage>
</organism>
<dbReference type="InterPro" id="IPR018979">
    <property type="entry name" value="FERM_N"/>
</dbReference>
<feature type="compositionally biased region" description="Polar residues" evidence="2">
    <location>
        <begin position="244"/>
        <end position="260"/>
    </location>
</feature>
<dbReference type="Gene3D" id="2.30.29.30">
    <property type="entry name" value="Pleckstrin-homology domain (PH domain)/Phosphotyrosine-binding domain (PTB)"/>
    <property type="match status" value="1"/>
</dbReference>
<dbReference type="InterPro" id="IPR029071">
    <property type="entry name" value="Ubiquitin-like_domsf"/>
</dbReference>
<dbReference type="Pfam" id="PF09379">
    <property type="entry name" value="FERM_N"/>
    <property type="match status" value="1"/>
</dbReference>
<dbReference type="Pfam" id="PF00373">
    <property type="entry name" value="FERM_M"/>
    <property type="match status" value="1"/>
</dbReference>
<feature type="region of interest" description="Disordered" evidence="2">
    <location>
        <begin position="236"/>
        <end position="260"/>
    </location>
</feature>
<dbReference type="SMART" id="SM00228">
    <property type="entry name" value="PDZ"/>
    <property type="match status" value="2"/>
</dbReference>
<dbReference type="InterPro" id="IPR000299">
    <property type="entry name" value="FERM_domain"/>
</dbReference>
<dbReference type="PANTHER" id="PTHR46900">
    <property type="entry name" value="TYROSINE-PROTEIN PHOSPHATASE NON-RECEPTOR TYPE 13"/>
    <property type="match status" value="1"/>
</dbReference>
<evidence type="ECO:0000259" key="5">
    <source>
        <dbReference type="PROSITE" id="PS51377"/>
    </source>
</evidence>
<dbReference type="PRINTS" id="PR00935">
    <property type="entry name" value="BAND41"/>
</dbReference>
<dbReference type="SMART" id="SM00295">
    <property type="entry name" value="B41"/>
    <property type="match status" value="1"/>
</dbReference>
<dbReference type="Pfam" id="PF00595">
    <property type="entry name" value="PDZ"/>
    <property type="match status" value="1"/>
</dbReference>
<dbReference type="InterPro" id="IPR018980">
    <property type="entry name" value="FERM_PH-like_C"/>
</dbReference>
<dbReference type="Pfam" id="PF09380">
    <property type="entry name" value="FERM_C"/>
    <property type="match status" value="1"/>
</dbReference>
<proteinExistence type="predicted"/>
<dbReference type="Gene3D" id="1.10.510.10">
    <property type="entry name" value="Transferase(Phosphotransferase) domain 1"/>
    <property type="match status" value="1"/>
</dbReference>
<dbReference type="PANTHER" id="PTHR46900:SF4">
    <property type="entry name" value="FERM AND PDZ DOMAIN CONTAINING 2"/>
    <property type="match status" value="1"/>
</dbReference>
<dbReference type="SUPFAM" id="SSF47031">
    <property type="entry name" value="Second domain of FERM"/>
    <property type="match status" value="1"/>
</dbReference>
<dbReference type="InterPro" id="IPR019749">
    <property type="entry name" value="Band_41_domain"/>
</dbReference>
<evidence type="ECO:0000256" key="2">
    <source>
        <dbReference type="SAM" id="MobiDB-lite"/>
    </source>
</evidence>
<dbReference type="GeneID" id="103002561"/>
<dbReference type="InterPro" id="IPR019748">
    <property type="entry name" value="FERM_central"/>
</dbReference>
<dbReference type="RefSeq" id="XP_057386582.1">
    <property type="nucleotide sequence ID" value="XM_057530599.1"/>
</dbReference>
<dbReference type="SUPFAM" id="SSF50156">
    <property type="entry name" value="PDZ domain-like"/>
    <property type="match status" value="2"/>
</dbReference>
<evidence type="ECO:0000313" key="7">
    <source>
        <dbReference type="RefSeq" id="XP_057386582.1"/>
    </source>
</evidence>
<dbReference type="Proteomes" id="UP001652580">
    <property type="component" value="Chromosome 16"/>
</dbReference>
<dbReference type="PROSITE" id="PS50106">
    <property type="entry name" value="PDZ"/>
    <property type="match status" value="2"/>
</dbReference>
<evidence type="ECO:0000259" key="4">
    <source>
        <dbReference type="PROSITE" id="PS50106"/>
    </source>
</evidence>
<dbReference type="PROSITE" id="PS51377">
    <property type="entry name" value="KIND"/>
    <property type="match status" value="1"/>
</dbReference>
<keyword evidence="6" id="KW-1185">Reference proteome</keyword>
<dbReference type="InterPro" id="IPR036034">
    <property type="entry name" value="PDZ_sf"/>
</dbReference>
<gene>
    <name evidence="7" type="primary">LOC103002561</name>
</gene>
<dbReference type="Gene3D" id="2.30.42.10">
    <property type="match status" value="2"/>
</dbReference>
<feature type="domain" description="PDZ" evidence="4">
    <location>
        <begin position="912"/>
        <end position="960"/>
    </location>
</feature>
<dbReference type="PROSITE" id="PS50057">
    <property type="entry name" value="FERM_3"/>
    <property type="match status" value="1"/>
</dbReference>
<dbReference type="InterPro" id="IPR052074">
    <property type="entry name" value="NonRcpt_TyrProt_Phosphatase"/>
</dbReference>
<evidence type="ECO:0000313" key="6">
    <source>
        <dbReference type="Proteomes" id="UP001652580"/>
    </source>
</evidence>
<dbReference type="InterPro" id="IPR035963">
    <property type="entry name" value="FERM_2"/>
</dbReference>
<feature type="domain" description="FERM" evidence="3">
    <location>
        <begin position="304"/>
        <end position="605"/>
    </location>
</feature>
<accession>A0ABM3S9T2</accession>